<dbReference type="InterPro" id="IPR004559">
    <property type="entry name" value="HemW-like"/>
</dbReference>
<evidence type="ECO:0000256" key="4">
    <source>
        <dbReference type="ARBA" id="ARBA00045130"/>
    </source>
</evidence>
<dbReference type="Pfam" id="PF06969">
    <property type="entry name" value="HemN_C"/>
    <property type="match status" value="1"/>
</dbReference>
<dbReference type="SFLD" id="SFLDS00029">
    <property type="entry name" value="Radical_SAM"/>
    <property type="match status" value="1"/>
</dbReference>
<comment type="function">
    <text evidence="4">May be a heme chaperone, appears to bind heme. Homologous bacterial proteins do not have oxygen-independent coproporphyrinogen-III oxidase activity. Binds 1 [4Fe-4S] cluster. The cluster is coordinated with 3 cysteines and an exchangeable S-adenosyl-L-methionine.</text>
</comment>
<dbReference type="Proteomes" id="UP001157974">
    <property type="component" value="Unassembled WGS sequence"/>
</dbReference>
<evidence type="ECO:0000259" key="5">
    <source>
        <dbReference type="PROSITE" id="PS51918"/>
    </source>
</evidence>
<dbReference type="SFLD" id="SFLDG01065">
    <property type="entry name" value="anaerobic_coproporphyrinogen-I"/>
    <property type="match status" value="1"/>
</dbReference>
<accession>A0AAV8UXM1</accession>
<sequence>MGRLDMKTAFAAYVKESVGRSSASKVISQPPHAAYVHIPFCRQRCHYCDFPIVVTGDHLEVEKRANLHENYFNALIREIGLESTSGRPRRALTSVYFGGGTPSLASARDISNVLRTLDSVVGLESNCEVTLEMDPGTFDLAKAREFQSIGINRASVGAQTFNPELLKLCGRAHSVDEIYQAVENIRSAGIQNFSMDLIGGLPTQSLETFQGSLEELIRLEPSHLSVYDLIIENGTKFARLYSAGSSPLPSEEDTSEMYRMASLRLQEASYVHYETSSFALEGFQSAHNQTYWRNEPYFGFGLGAASFLDGNRFKRDGRMGGYMDWVSTASKYEDLEMPVEEVYTFQTEVEEFIMLGLRTAEGLDFEELSRRFDEDIAKNVFKSLKGQERHHVHLEDGLLARLTSPEGFLVQNAIIVDVLKNLPF</sequence>
<comment type="caution">
    <text evidence="6">The sequence shown here is derived from an EMBL/GenBank/DDBJ whole genome shotgun (WGS) entry which is preliminary data.</text>
</comment>
<dbReference type="SFLD" id="SFLDF00562">
    <property type="entry name" value="HemN-like__clustered_with_heat"/>
    <property type="match status" value="1"/>
</dbReference>
<dbReference type="Gene3D" id="3.80.30.20">
    <property type="entry name" value="tm_1862 like domain"/>
    <property type="match status" value="1"/>
</dbReference>
<dbReference type="Pfam" id="PF04055">
    <property type="entry name" value="Radical_SAM"/>
    <property type="match status" value="1"/>
</dbReference>
<dbReference type="InterPro" id="IPR058240">
    <property type="entry name" value="rSAM_sf"/>
</dbReference>
<dbReference type="GO" id="GO:0051539">
    <property type="term" value="F:4 iron, 4 sulfur cluster binding"/>
    <property type="evidence" value="ECO:0007669"/>
    <property type="project" value="InterPro"/>
</dbReference>
<evidence type="ECO:0000256" key="3">
    <source>
        <dbReference type="ARBA" id="ARBA00033094"/>
    </source>
</evidence>
<dbReference type="CDD" id="cd01335">
    <property type="entry name" value="Radical_SAM"/>
    <property type="match status" value="1"/>
</dbReference>
<organism evidence="6 7">
    <name type="scientific">Rhodosorus marinus</name>
    <dbReference type="NCBI Taxonomy" id="101924"/>
    <lineage>
        <taxon>Eukaryota</taxon>
        <taxon>Rhodophyta</taxon>
        <taxon>Stylonematophyceae</taxon>
        <taxon>Stylonematales</taxon>
        <taxon>Stylonemataceae</taxon>
        <taxon>Rhodosorus</taxon>
    </lineage>
</organism>
<reference evidence="6 7" key="1">
    <citation type="journal article" date="2023" name="Nat. Commun.">
        <title>Origin of minicircular mitochondrial genomes in red algae.</title>
        <authorList>
            <person name="Lee Y."/>
            <person name="Cho C.H."/>
            <person name="Lee Y.M."/>
            <person name="Park S.I."/>
            <person name="Yang J.H."/>
            <person name="West J.A."/>
            <person name="Bhattacharya D."/>
            <person name="Yoon H.S."/>
        </authorList>
    </citation>
    <scope>NUCLEOTIDE SEQUENCE [LARGE SCALE GENOMIC DNA]</scope>
    <source>
        <strain evidence="6 7">CCMP1338</strain>
        <tissue evidence="6">Whole cell</tissue>
    </source>
</reference>
<dbReference type="PROSITE" id="PS51918">
    <property type="entry name" value="RADICAL_SAM"/>
    <property type="match status" value="1"/>
</dbReference>
<dbReference type="NCBIfam" id="TIGR00539">
    <property type="entry name" value="hemN_rel"/>
    <property type="match status" value="1"/>
</dbReference>
<dbReference type="InterPro" id="IPR034505">
    <property type="entry name" value="Coproporphyrinogen-III_oxidase"/>
</dbReference>
<keyword evidence="7" id="KW-1185">Reference proteome</keyword>
<dbReference type="SUPFAM" id="SSF102114">
    <property type="entry name" value="Radical SAM enzymes"/>
    <property type="match status" value="1"/>
</dbReference>
<dbReference type="EMBL" id="JAMWBK010000002">
    <property type="protein sequence ID" value="KAJ8907350.1"/>
    <property type="molecule type" value="Genomic_DNA"/>
</dbReference>
<dbReference type="PANTHER" id="PTHR13932:SF5">
    <property type="entry name" value="RADICAL S-ADENOSYL METHIONINE DOMAIN-CONTAINING PROTEIN 1, MITOCHONDRIAL"/>
    <property type="match status" value="1"/>
</dbReference>
<name>A0AAV8UXM1_9RHOD</name>
<evidence type="ECO:0000256" key="1">
    <source>
        <dbReference type="ARBA" id="ARBA00006100"/>
    </source>
</evidence>
<dbReference type="GO" id="GO:0006779">
    <property type="term" value="P:porphyrin-containing compound biosynthetic process"/>
    <property type="evidence" value="ECO:0007669"/>
    <property type="project" value="InterPro"/>
</dbReference>
<dbReference type="AlphaFoldDB" id="A0AAV8UXM1"/>
<dbReference type="PANTHER" id="PTHR13932">
    <property type="entry name" value="COPROPORPHYRINIGEN III OXIDASE"/>
    <property type="match status" value="1"/>
</dbReference>
<feature type="domain" description="Radical SAM core" evidence="5">
    <location>
        <begin position="26"/>
        <end position="279"/>
    </location>
</feature>
<dbReference type="GO" id="GO:0004109">
    <property type="term" value="F:coproporphyrinogen oxidase activity"/>
    <property type="evidence" value="ECO:0007669"/>
    <property type="project" value="InterPro"/>
</dbReference>
<evidence type="ECO:0000256" key="2">
    <source>
        <dbReference type="ARBA" id="ARBA00014678"/>
    </source>
</evidence>
<protein>
    <recommendedName>
        <fullName evidence="2">Radical S-adenosyl methionine domain-containing protein 1, mitochondrial</fullName>
    </recommendedName>
    <alternativeName>
        <fullName evidence="3">Putative heme chaperone</fullName>
    </alternativeName>
</protein>
<evidence type="ECO:0000313" key="7">
    <source>
        <dbReference type="Proteomes" id="UP001157974"/>
    </source>
</evidence>
<dbReference type="GO" id="GO:0005737">
    <property type="term" value="C:cytoplasm"/>
    <property type="evidence" value="ECO:0007669"/>
    <property type="project" value="InterPro"/>
</dbReference>
<dbReference type="InterPro" id="IPR023404">
    <property type="entry name" value="rSAM_horseshoe"/>
</dbReference>
<gene>
    <name evidence="6" type="ORF">NDN08_007464</name>
</gene>
<proteinExistence type="inferred from homology"/>
<comment type="similarity">
    <text evidence="1">Belongs to the anaerobic coproporphyrinogen-III oxidase family. HemW subfamily.</text>
</comment>
<dbReference type="InterPro" id="IPR010723">
    <property type="entry name" value="HemN_C"/>
</dbReference>
<dbReference type="InterPro" id="IPR007197">
    <property type="entry name" value="rSAM"/>
</dbReference>
<evidence type="ECO:0000313" key="6">
    <source>
        <dbReference type="EMBL" id="KAJ8907350.1"/>
    </source>
</evidence>
<dbReference type="SMART" id="SM00729">
    <property type="entry name" value="Elp3"/>
    <property type="match status" value="1"/>
</dbReference>
<dbReference type="InterPro" id="IPR006638">
    <property type="entry name" value="Elp3/MiaA/NifB-like_rSAM"/>
</dbReference>